<feature type="domain" description="Serine aminopeptidase S33" evidence="1">
    <location>
        <begin position="76"/>
        <end position="245"/>
    </location>
</feature>
<gene>
    <name evidence="2" type="ORF">F6J89_06560</name>
</gene>
<dbReference type="EMBL" id="JAAHFQ010000088">
    <property type="protein sequence ID" value="NER27295.1"/>
    <property type="molecule type" value="Genomic_DNA"/>
</dbReference>
<dbReference type="Pfam" id="PF12146">
    <property type="entry name" value="Hydrolase_4"/>
    <property type="match status" value="1"/>
</dbReference>
<dbReference type="PANTHER" id="PTHR22753">
    <property type="entry name" value="TRANSMEMBRANE PROTEIN 68"/>
    <property type="match status" value="1"/>
</dbReference>
<dbReference type="InterPro" id="IPR029058">
    <property type="entry name" value="AB_hydrolase_fold"/>
</dbReference>
<dbReference type="PRINTS" id="PR00111">
    <property type="entry name" value="ABHYDROLASE"/>
</dbReference>
<name>A0A6B3N8U9_9CYAN</name>
<evidence type="ECO:0000313" key="2">
    <source>
        <dbReference type="EMBL" id="NER27295.1"/>
    </source>
</evidence>
<dbReference type="InterPro" id="IPR022742">
    <property type="entry name" value="Hydrolase_4"/>
</dbReference>
<dbReference type="Gene3D" id="3.40.50.1820">
    <property type="entry name" value="alpha/beta hydrolase"/>
    <property type="match status" value="1"/>
</dbReference>
<protein>
    <submittedName>
        <fullName evidence="2">Alpha/beta hydrolase</fullName>
    </submittedName>
</protein>
<sequence length="260" mass="29316">MPEVKTSPCFLKPGSLNPERPLFVYLPGMDGTGKLLRTQIKNLETAFDLRCLAIPKDNLTSWEELTHLVLNLIAEELQQRRCRSVYLCGESFGGCLALQLALKVPEMFDRIILTNPATSLNHRSGLLWLAQWAHWLPEFFYELCLLPFLSFLSTLDNIAPDDRHALLEAIMSLPVRTVIWRATMLDAFKITPAQLRTFIQPVLVIAGGADKLWPSVLEAQGLVNYLPHAKMLALPESGHACLLETEVDLLKIIKEQGFLR</sequence>
<dbReference type="GO" id="GO:0016020">
    <property type="term" value="C:membrane"/>
    <property type="evidence" value="ECO:0007669"/>
    <property type="project" value="TreeGrafter"/>
</dbReference>
<dbReference type="AlphaFoldDB" id="A0A6B3N8U9"/>
<dbReference type="InterPro" id="IPR000073">
    <property type="entry name" value="AB_hydrolase_1"/>
</dbReference>
<dbReference type="SUPFAM" id="SSF53474">
    <property type="entry name" value="alpha/beta-Hydrolases"/>
    <property type="match status" value="1"/>
</dbReference>
<keyword evidence="2" id="KW-0378">Hydrolase</keyword>
<accession>A0A6B3N8U9</accession>
<dbReference type="GO" id="GO:0016787">
    <property type="term" value="F:hydrolase activity"/>
    <property type="evidence" value="ECO:0007669"/>
    <property type="project" value="UniProtKB-KW"/>
</dbReference>
<organism evidence="2">
    <name type="scientific">Symploca sp. SIO1C4</name>
    <dbReference type="NCBI Taxonomy" id="2607765"/>
    <lineage>
        <taxon>Bacteria</taxon>
        <taxon>Bacillati</taxon>
        <taxon>Cyanobacteriota</taxon>
        <taxon>Cyanophyceae</taxon>
        <taxon>Coleofasciculales</taxon>
        <taxon>Coleofasciculaceae</taxon>
        <taxon>Symploca</taxon>
    </lineage>
</organism>
<reference evidence="2" key="1">
    <citation type="submission" date="2019-11" db="EMBL/GenBank/DDBJ databases">
        <title>Genomic insights into an expanded diversity of filamentous marine cyanobacteria reveals the extraordinary biosynthetic potential of Moorea and Okeania.</title>
        <authorList>
            <person name="Ferreira Leao T."/>
            <person name="Wang M."/>
            <person name="Moss N."/>
            <person name="Da Silva R."/>
            <person name="Sanders J."/>
            <person name="Nurk S."/>
            <person name="Gurevich A."/>
            <person name="Humphrey G."/>
            <person name="Reher R."/>
            <person name="Zhu Q."/>
            <person name="Belda-Ferre P."/>
            <person name="Glukhov E."/>
            <person name="Rex R."/>
            <person name="Dorrestein P.C."/>
            <person name="Knight R."/>
            <person name="Pevzner P."/>
            <person name="Gerwick W.H."/>
            <person name="Gerwick L."/>
        </authorList>
    </citation>
    <scope>NUCLEOTIDE SEQUENCE</scope>
    <source>
        <strain evidence="2">SIO1C4</strain>
    </source>
</reference>
<proteinExistence type="predicted"/>
<dbReference type="PANTHER" id="PTHR22753:SF48">
    <property type="entry name" value="PHOSPHOLIPID_GLYCEROL ACYLTRANSFERASE DOMAIN-CONTAINING PROTEIN"/>
    <property type="match status" value="1"/>
</dbReference>
<evidence type="ECO:0000259" key="1">
    <source>
        <dbReference type="Pfam" id="PF12146"/>
    </source>
</evidence>
<comment type="caution">
    <text evidence="2">The sequence shown here is derived from an EMBL/GenBank/DDBJ whole genome shotgun (WGS) entry which is preliminary data.</text>
</comment>